<dbReference type="EMBL" id="LSSL01000056">
    <property type="protein sequence ID" value="OLY85621.1"/>
    <property type="molecule type" value="Genomic_DNA"/>
</dbReference>
<reference evidence="2 3" key="1">
    <citation type="journal article" date="2016" name="Mol. Biol. Evol.">
        <title>Genome-Wide Survey of Gut Fungi (Harpellales) Reveals the First Horizontally Transferred Ubiquitin Gene from a Mosquito Host.</title>
        <authorList>
            <person name="Wang Y."/>
            <person name="White M.M."/>
            <person name="Kvist S."/>
            <person name="Moncalvo J.M."/>
        </authorList>
    </citation>
    <scope>NUCLEOTIDE SEQUENCE [LARGE SCALE GENOMIC DNA]</scope>
    <source>
        <strain evidence="2 3">ALG-7-W6</strain>
    </source>
</reference>
<gene>
    <name evidence="2" type="ORF">AYI68_g186</name>
</gene>
<keyword evidence="3" id="KW-1185">Reference proteome</keyword>
<sequence>MVKKVKISTVFGYFLIHSLIWPIILLIIQLLFLRFNSQSYLPLLFTQLALIPSLFPSTSLSPYSSTSLDLATFTPFTPFTSSTSDFPFFEKSILLNVLQPSIGNFICPFLCPNFYQILFSLHSTNTLQPPTFHFI</sequence>
<protein>
    <submittedName>
        <fullName evidence="2">Uncharacterized protein</fullName>
    </submittedName>
</protein>
<keyword evidence="1" id="KW-1133">Transmembrane helix</keyword>
<keyword evidence="1" id="KW-0472">Membrane</keyword>
<comment type="caution">
    <text evidence="2">The sequence shown here is derived from an EMBL/GenBank/DDBJ whole genome shotgun (WGS) entry which is preliminary data.</text>
</comment>
<keyword evidence="1" id="KW-0812">Transmembrane</keyword>
<organism evidence="2 3">
    <name type="scientific">Smittium mucronatum</name>
    <dbReference type="NCBI Taxonomy" id="133383"/>
    <lineage>
        <taxon>Eukaryota</taxon>
        <taxon>Fungi</taxon>
        <taxon>Fungi incertae sedis</taxon>
        <taxon>Zoopagomycota</taxon>
        <taxon>Kickxellomycotina</taxon>
        <taxon>Harpellomycetes</taxon>
        <taxon>Harpellales</taxon>
        <taxon>Legeriomycetaceae</taxon>
        <taxon>Smittium</taxon>
    </lineage>
</organism>
<dbReference type="Proteomes" id="UP000187455">
    <property type="component" value="Unassembled WGS sequence"/>
</dbReference>
<accession>A0A1R0H924</accession>
<evidence type="ECO:0000313" key="2">
    <source>
        <dbReference type="EMBL" id="OLY85621.1"/>
    </source>
</evidence>
<evidence type="ECO:0000256" key="1">
    <source>
        <dbReference type="SAM" id="Phobius"/>
    </source>
</evidence>
<name>A0A1R0H924_9FUNG</name>
<dbReference type="AlphaFoldDB" id="A0A1R0H924"/>
<proteinExistence type="predicted"/>
<feature type="transmembrane region" description="Helical" evidence="1">
    <location>
        <begin position="12"/>
        <end position="33"/>
    </location>
</feature>
<evidence type="ECO:0000313" key="3">
    <source>
        <dbReference type="Proteomes" id="UP000187455"/>
    </source>
</evidence>